<feature type="domain" description="Solute-binding protein family 3/N-terminal" evidence="8">
    <location>
        <begin position="31"/>
        <end position="252"/>
    </location>
</feature>
<dbReference type="InterPro" id="IPR001638">
    <property type="entry name" value="Solute-binding_3/MltF_N"/>
</dbReference>
<geneLocation type="plasmid" evidence="9">
    <name>p7unnamed</name>
</geneLocation>
<keyword evidence="4 7" id="KW-0732">Signal</keyword>
<evidence type="ECO:0000256" key="7">
    <source>
        <dbReference type="SAM" id="SignalP"/>
    </source>
</evidence>
<evidence type="ECO:0000259" key="8">
    <source>
        <dbReference type="SMART" id="SM00062"/>
    </source>
</evidence>
<dbReference type="EMBL" id="POWG01000010">
    <property type="protein sequence ID" value="PNQ98764.1"/>
    <property type="molecule type" value="Genomic_DNA"/>
</dbReference>
<protein>
    <recommendedName>
        <fullName evidence="6">Putative aliphatic sulfonates-binding protein</fullName>
    </recommendedName>
</protein>
<feature type="signal peptide" evidence="7">
    <location>
        <begin position="1"/>
        <end position="28"/>
    </location>
</feature>
<dbReference type="GO" id="GO:0016020">
    <property type="term" value="C:membrane"/>
    <property type="evidence" value="ECO:0007669"/>
    <property type="project" value="InterPro"/>
</dbReference>
<accession>A0A2K1G1U0</accession>
<sequence length="326" mass="34140">MAVSRFVALAVAAAIGLGLAGTATTSAAADDLRIAAQPFPLYAPLFVAKQKKWLDEELAKVAPNATVKWSLFPAGPPINESFAAGQQDVGFVGDTPALVGKAAGLDTSAIALTSDGPKSLAVIVGGDSPIASPKELKGRKVAVTKGSYAHHLLALVLEQGGLTLSDVELINLPVAEIPPAIVAGTIDAGAVWEPILTRFESQKAVRVLADGTGIKKGLLLIVADNGFLKNRPEQAKALLTAYKRASEFITANPKEAADLISGDVNLAPDLLVQVLQRMNYDPAIHDDDVAEVKKTEQFMRAHGLIKSAVDVDAFFNRKPADEAGLK</sequence>
<evidence type="ECO:0000256" key="6">
    <source>
        <dbReference type="ARBA" id="ARBA00070228"/>
    </source>
</evidence>
<dbReference type="RefSeq" id="WP_103039873.1">
    <property type="nucleotide sequence ID" value="NZ_POWG01000010.1"/>
</dbReference>
<evidence type="ECO:0000256" key="1">
    <source>
        <dbReference type="ARBA" id="ARBA00004418"/>
    </source>
</evidence>
<name>A0A2K1G1U0_9PROT</name>
<dbReference type="InterPro" id="IPR010067">
    <property type="entry name" value="ABC_SsuA_sub-bd"/>
</dbReference>
<dbReference type="Pfam" id="PF09084">
    <property type="entry name" value="NMT1"/>
    <property type="match status" value="1"/>
</dbReference>
<dbReference type="PANTHER" id="PTHR30024:SF42">
    <property type="entry name" value="ALIPHATIC SULFONATES-BINDING PROTEIN-RELATED"/>
    <property type="match status" value="1"/>
</dbReference>
<dbReference type="SMART" id="SM00062">
    <property type="entry name" value="PBPb"/>
    <property type="match status" value="1"/>
</dbReference>
<dbReference type="FunFam" id="3.40.190.10:FF:000050">
    <property type="entry name" value="Sulfonate ABC transporter substrate-binding protein"/>
    <property type="match status" value="1"/>
</dbReference>
<evidence type="ECO:0000256" key="4">
    <source>
        <dbReference type="ARBA" id="ARBA00022729"/>
    </source>
</evidence>
<evidence type="ECO:0000256" key="2">
    <source>
        <dbReference type="ARBA" id="ARBA00010742"/>
    </source>
</evidence>
<keyword evidence="3" id="KW-0813">Transport</keyword>
<feature type="chain" id="PRO_5014454092" description="Putative aliphatic sulfonates-binding protein" evidence="7">
    <location>
        <begin position="29"/>
        <end position="326"/>
    </location>
</feature>
<dbReference type="Proteomes" id="UP000236268">
    <property type="component" value="Unassembled WGS sequence"/>
</dbReference>
<dbReference type="AlphaFoldDB" id="A0A2K1G1U0"/>
<dbReference type="PANTHER" id="PTHR30024">
    <property type="entry name" value="ALIPHATIC SULFONATES-BINDING PROTEIN-RELATED"/>
    <property type="match status" value="1"/>
</dbReference>
<dbReference type="GO" id="GO:0042597">
    <property type="term" value="C:periplasmic space"/>
    <property type="evidence" value="ECO:0007669"/>
    <property type="project" value="UniProtKB-SubCell"/>
</dbReference>
<dbReference type="GO" id="GO:0042626">
    <property type="term" value="F:ATPase-coupled transmembrane transporter activity"/>
    <property type="evidence" value="ECO:0007669"/>
    <property type="project" value="InterPro"/>
</dbReference>
<dbReference type="NCBIfam" id="TIGR01728">
    <property type="entry name" value="SsuA_fam"/>
    <property type="match status" value="1"/>
</dbReference>
<dbReference type="Gene3D" id="3.40.190.10">
    <property type="entry name" value="Periplasmic binding protein-like II"/>
    <property type="match status" value="2"/>
</dbReference>
<reference evidence="9 10" key="1">
    <citation type="submission" date="2018-01" db="EMBL/GenBank/DDBJ databases">
        <title>Whole genome sequence of Azospirillum brasilense REC3 isolated from strawberry roots.</title>
        <authorList>
            <person name="Fontana C.A."/>
            <person name="Salazar S.M."/>
            <person name="Bassi D."/>
            <person name="Puglisi E."/>
            <person name="Lovaisa N.C."/>
            <person name="Toffoli L.M."/>
            <person name="Pedraza R."/>
            <person name="Cocconcelli P.S."/>
        </authorList>
    </citation>
    <scope>NUCLEOTIDE SEQUENCE [LARGE SCALE GENOMIC DNA]</scope>
    <source>
        <strain evidence="9 10">REC3</strain>
        <plasmid evidence="9">p7unnamed</plasmid>
    </source>
</reference>
<evidence type="ECO:0000313" key="10">
    <source>
        <dbReference type="Proteomes" id="UP000236268"/>
    </source>
</evidence>
<proteinExistence type="inferred from homology"/>
<keyword evidence="9" id="KW-0614">Plasmid</keyword>
<organism evidence="9 10">
    <name type="scientific">Azospirillum argentinense</name>
    <dbReference type="NCBI Taxonomy" id="2970906"/>
    <lineage>
        <taxon>Bacteria</taxon>
        <taxon>Pseudomonadati</taxon>
        <taxon>Pseudomonadota</taxon>
        <taxon>Alphaproteobacteria</taxon>
        <taxon>Rhodospirillales</taxon>
        <taxon>Azospirillaceae</taxon>
        <taxon>Azospirillum</taxon>
    </lineage>
</organism>
<dbReference type="InterPro" id="IPR015168">
    <property type="entry name" value="SsuA/THI5"/>
</dbReference>
<comment type="subcellular location">
    <subcellularLocation>
        <location evidence="1">Periplasm</location>
    </subcellularLocation>
</comment>
<dbReference type="SUPFAM" id="SSF53850">
    <property type="entry name" value="Periplasmic binding protein-like II"/>
    <property type="match status" value="1"/>
</dbReference>
<comment type="similarity">
    <text evidence="2">Belongs to the bacterial solute-binding protein SsuA/TauA family.</text>
</comment>
<comment type="caution">
    <text evidence="9">The sequence shown here is derived from an EMBL/GenBank/DDBJ whole genome shotgun (WGS) entry which is preliminary data.</text>
</comment>
<evidence type="ECO:0000313" key="9">
    <source>
        <dbReference type="EMBL" id="PNQ98764.1"/>
    </source>
</evidence>
<evidence type="ECO:0000256" key="5">
    <source>
        <dbReference type="ARBA" id="ARBA00055538"/>
    </source>
</evidence>
<comment type="function">
    <text evidence="5">Part of a binding-protein-dependent transport system for aliphatic sulfonates. Putative binding protein.</text>
</comment>
<evidence type="ECO:0000256" key="3">
    <source>
        <dbReference type="ARBA" id="ARBA00022448"/>
    </source>
</evidence>
<gene>
    <name evidence="9" type="ORF">C1S70_11460</name>
</gene>